<dbReference type="Proteomes" id="UP000215127">
    <property type="component" value="Chromosome 13"/>
</dbReference>
<accession>A0A1X7S8W8</accession>
<gene>
    <name evidence="1" type="ORF">ZT3D7_G11230</name>
</gene>
<dbReference type="STRING" id="1276538.A0A1X7S8W8"/>
<dbReference type="InterPro" id="IPR023213">
    <property type="entry name" value="CAT-like_dom_sf"/>
</dbReference>
<dbReference type="EMBL" id="LT853704">
    <property type="protein sequence ID" value="SMQ56075.1"/>
    <property type="molecule type" value="Genomic_DNA"/>
</dbReference>
<evidence type="ECO:0000313" key="2">
    <source>
        <dbReference type="Proteomes" id="UP000215127"/>
    </source>
</evidence>
<sequence>MFSLDEQGLPPETASFPIHLKRYVRVYVHHGTLTDSGVELIGATSTATADDLYPFSSPKRRPVWARRSDELALALFVPATSIVLPLDPEQKDDPIMAVQWTTLACGGFVLAVKIAHPLADIGSLTRFVRDCANTKRLWQAFLGQKHILVATWARAVIYNIDFGLVSRIRCADCVVPCLNDCILIVDGPLKDTTLKNGPAMEWTYNGVDVTIPLLCEDMQRLLQDSLLLPHAYIAAIIPWPLVQPPAMRAPNISAKPPRTALKGDMPVEWANAIAVSGRACIVNRAPAMTPAAKIRFWMPGIFVPRTDPQNILPISSYAALAPSGFLQQLEPAPCPDKRLPSKRAILPGGNLRMVAATC</sequence>
<reference evidence="1 2" key="1">
    <citation type="submission" date="2016-06" db="EMBL/GenBank/DDBJ databases">
        <authorList>
            <person name="Kjaerup R.B."/>
            <person name="Dalgaard T.S."/>
            <person name="Juul-Madsen H.R."/>
        </authorList>
    </citation>
    <scope>NUCLEOTIDE SEQUENCE [LARGE SCALE GENOMIC DNA]</scope>
</reference>
<protein>
    <submittedName>
        <fullName evidence="1">Uncharacterized protein</fullName>
    </submittedName>
</protein>
<proteinExistence type="predicted"/>
<keyword evidence="2" id="KW-1185">Reference proteome</keyword>
<name>A0A1X7S8W8_ZYMT9</name>
<evidence type="ECO:0000313" key="1">
    <source>
        <dbReference type="EMBL" id="SMQ56075.1"/>
    </source>
</evidence>
<organism evidence="1 2">
    <name type="scientific">Zymoseptoria tritici (strain ST99CH_3D7)</name>
    <dbReference type="NCBI Taxonomy" id="1276538"/>
    <lineage>
        <taxon>Eukaryota</taxon>
        <taxon>Fungi</taxon>
        <taxon>Dikarya</taxon>
        <taxon>Ascomycota</taxon>
        <taxon>Pezizomycotina</taxon>
        <taxon>Dothideomycetes</taxon>
        <taxon>Dothideomycetidae</taxon>
        <taxon>Mycosphaerellales</taxon>
        <taxon>Mycosphaerellaceae</taxon>
        <taxon>Zymoseptoria</taxon>
    </lineage>
</organism>
<dbReference type="Gene3D" id="3.30.559.10">
    <property type="entry name" value="Chloramphenicol acetyltransferase-like domain"/>
    <property type="match status" value="1"/>
</dbReference>
<dbReference type="Pfam" id="PF02458">
    <property type="entry name" value="Transferase"/>
    <property type="match status" value="1"/>
</dbReference>
<dbReference type="AlphaFoldDB" id="A0A1X7S8W8"/>